<dbReference type="EC" id="2.7.7.59" evidence="9"/>
<evidence type="ECO:0000259" key="8">
    <source>
        <dbReference type="PROSITE" id="PS51831"/>
    </source>
</evidence>
<evidence type="ECO:0000259" key="7">
    <source>
        <dbReference type="PROSITE" id="PS51671"/>
    </source>
</evidence>
<keyword evidence="6" id="KW-0511">Multifunctional enzyme</keyword>
<feature type="domain" description="ACT" evidence="7">
    <location>
        <begin position="776"/>
        <end position="844"/>
    </location>
</feature>
<organism evidence="9">
    <name type="scientific">hydrothermal vent metagenome</name>
    <dbReference type="NCBI Taxonomy" id="652676"/>
    <lineage>
        <taxon>unclassified sequences</taxon>
        <taxon>metagenomes</taxon>
        <taxon>ecological metagenomes</taxon>
    </lineage>
</organism>
<feature type="domain" description="ACT" evidence="7">
    <location>
        <begin position="672"/>
        <end position="751"/>
    </location>
</feature>
<dbReference type="PROSITE" id="PS51831">
    <property type="entry name" value="HD"/>
    <property type="match status" value="1"/>
</dbReference>
<keyword evidence="4" id="KW-0378">Hydrolase</keyword>
<evidence type="ECO:0000256" key="3">
    <source>
        <dbReference type="ARBA" id="ARBA00022737"/>
    </source>
</evidence>
<dbReference type="CDD" id="cd05401">
    <property type="entry name" value="NT_GlnE_GlnD_like"/>
    <property type="match status" value="1"/>
</dbReference>
<name>A0A1W1DZX0_9ZZZZ</name>
<reference evidence="9" key="1">
    <citation type="submission" date="2016-10" db="EMBL/GenBank/DDBJ databases">
        <authorList>
            <person name="de Groot N.N."/>
        </authorList>
    </citation>
    <scope>NUCLEOTIDE SEQUENCE</scope>
</reference>
<dbReference type="Pfam" id="PF08335">
    <property type="entry name" value="GlnD_UR_UTase"/>
    <property type="match status" value="1"/>
</dbReference>
<dbReference type="InterPro" id="IPR003607">
    <property type="entry name" value="HD/PDEase_dom"/>
</dbReference>
<dbReference type="InterPro" id="IPR006674">
    <property type="entry name" value="HD_domain"/>
</dbReference>
<dbReference type="GO" id="GO:0008773">
    <property type="term" value="F:[protein-PII] uridylyltransferase activity"/>
    <property type="evidence" value="ECO:0007669"/>
    <property type="project" value="UniProtKB-EC"/>
</dbReference>
<dbReference type="Gene3D" id="1.10.3090.10">
    <property type="entry name" value="cca-adding enzyme, domain 2"/>
    <property type="match status" value="1"/>
</dbReference>
<dbReference type="SMART" id="SM00471">
    <property type="entry name" value="HDc"/>
    <property type="match status" value="1"/>
</dbReference>
<dbReference type="Pfam" id="PF01966">
    <property type="entry name" value="HD"/>
    <property type="match status" value="1"/>
</dbReference>
<dbReference type="NCBIfam" id="TIGR01693">
    <property type="entry name" value="UTase_glnD"/>
    <property type="match status" value="1"/>
</dbReference>
<dbReference type="InterPro" id="IPR013546">
    <property type="entry name" value="PII_UdlTrfase/GS_AdlTrfase"/>
</dbReference>
<gene>
    <name evidence="9" type="ORF">MNB_SUP05-SYMBIONT-4-589</name>
</gene>
<proteinExistence type="inferred from homology"/>
<evidence type="ECO:0000256" key="4">
    <source>
        <dbReference type="ARBA" id="ARBA00022801"/>
    </source>
</evidence>
<dbReference type="SUPFAM" id="SSF109604">
    <property type="entry name" value="HD-domain/PDEase-like"/>
    <property type="match status" value="1"/>
</dbReference>
<dbReference type="SUPFAM" id="SSF81301">
    <property type="entry name" value="Nucleotidyltransferase"/>
    <property type="match status" value="1"/>
</dbReference>
<dbReference type="AlphaFoldDB" id="A0A1W1DZX0"/>
<keyword evidence="2 9" id="KW-0548">Nucleotidyltransferase</keyword>
<evidence type="ECO:0000256" key="1">
    <source>
        <dbReference type="ARBA" id="ARBA00022679"/>
    </source>
</evidence>
<dbReference type="PANTHER" id="PTHR47320">
    <property type="entry name" value="BIFUNCTIONAL URIDYLYLTRANSFERASE/URIDYLYL-REMOVING ENZYME"/>
    <property type="match status" value="1"/>
</dbReference>
<evidence type="ECO:0000256" key="2">
    <source>
        <dbReference type="ARBA" id="ARBA00022695"/>
    </source>
</evidence>
<keyword evidence="3" id="KW-0677">Repeat</keyword>
<keyword evidence="1 9" id="KW-0808">Transferase</keyword>
<dbReference type="InterPro" id="IPR010043">
    <property type="entry name" value="UTase/UR"/>
</dbReference>
<dbReference type="HAMAP" id="MF_00277">
    <property type="entry name" value="PII_uridylyl_transf"/>
    <property type="match status" value="1"/>
</dbReference>
<evidence type="ECO:0000256" key="5">
    <source>
        <dbReference type="ARBA" id="ARBA00022842"/>
    </source>
</evidence>
<dbReference type="PROSITE" id="PS51671">
    <property type="entry name" value="ACT"/>
    <property type="match status" value="2"/>
</dbReference>
<accession>A0A1W1DZX0</accession>
<dbReference type="SUPFAM" id="SSF55021">
    <property type="entry name" value="ACT-like"/>
    <property type="match status" value="1"/>
</dbReference>
<dbReference type="CDD" id="cd04899">
    <property type="entry name" value="ACT_ACR-UUR-like_2"/>
    <property type="match status" value="1"/>
</dbReference>
<sequence>MELATFKDRYQALQASLQVDFLANPNSVDSLVQKRSDEVDVLLRDIWKAFEISGQLCLSAVGGYGRRELHLHSDIDLLILIPNGAHDAHQQNLSQFLTFLWDVGLEVGHATRDIADCVANIHDLSVATNLSESRILIGKESLFLRMKAMIKSSDWSSRSFFVGKQKEQQNRHLNYSNTAYNLEPNLKESPGGLRDIQTVAWVAKWYFNVDLLADLVEKEYLTQGEYDLLIAAQSFLWKVRFALHTIAKRREDRVAFQYQREVATVLAYVDDDNNGGSMAVEQLMRDYYQTATKVARLNDILLQLFEENVLHTQYLNERFAISHGYIYMTDSKVFSQHPSAFIEIFLLVAKHNYVSGISADTLRQMQTDIDLIDNNYYKKRQNNRLFIELLQQKKGVNKALKLMNRYGVLEHYIPAFGKITGLMQYDLFHAYTVDQHTLFVIRNLRRFFVNEFAKEFDLCSEIAQNISKPELLFLAGLFHDIAKGRGGDHATLGAKDVQVFLKHHRFKAEDIALVSGLVAQHLLMTQVAQKQDLEDFEVIQKFAKSVKSVEFLEFLYLLTVADIRATKADLWNGWKDSLLKKLFYKTKEQLQSQPKAPSADSALQEVKRTLDQAIMQQGYDGEQVDKILNSLPKDYFLRYQVDDILWHLQLLSRKSNKAIRVSSHLSEHNVVDIFVHSEDFKGLFFKLVSVIEKLDLDIVDAKILTSKDNKAYNTISVLQDERLENIDINQMVEEELTKLVQSGADVGQMNEKYTYRHFDHKMKIDFARNDRWYLTEVEVSVIDKQGLLSNIAHIFYQLDLHLVNARISTMGERVEDVFFISNAEHKPLSKAEEAQLKQYLQEKL</sequence>
<evidence type="ECO:0000313" key="9">
    <source>
        <dbReference type="EMBL" id="SFV87245.1"/>
    </source>
</evidence>
<dbReference type="CDD" id="cd00077">
    <property type="entry name" value="HDc"/>
    <property type="match status" value="1"/>
</dbReference>
<feature type="domain" description="HD" evidence="8">
    <location>
        <begin position="433"/>
        <end position="555"/>
    </location>
</feature>
<dbReference type="PANTHER" id="PTHR47320:SF1">
    <property type="entry name" value="BIFUNCTIONAL URIDYLYLTRANSFERASE_URIDYLYL-REMOVING ENZYME"/>
    <property type="match status" value="1"/>
</dbReference>
<dbReference type="InterPro" id="IPR002912">
    <property type="entry name" value="ACT_dom"/>
</dbReference>
<protein>
    <submittedName>
        <fullName evidence="9">[Protein-PII] uridylyltransferase</fullName>
        <ecNumber evidence="9">2.7.7.59</ecNumber>
    </submittedName>
</protein>
<dbReference type="EMBL" id="FPHY01000173">
    <property type="protein sequence ID" value="SFV87245.1"/>
    <property type="molecule type" value="Genomic_DNA"/>
</dbReference>
<dbReference type="PIRSF" id="PIRSF006288">
    <property type="entry name" value="PII_uridyltransf"/>
    <property type="match status" value="1"/>
</dbReference>
<dbReference type="InterPro" id="IPR043519">
    <property type="entry name" value="NT_sf"/>
</dbReference>
<dbReference type="SUPFAM" id="SSF81593">
    <property type="entry name" value="Nucleotidyltransferase substrate binding subunit/domain"/>
    <property type="match status" value="1"/>
</dbReference>
<keyword evidence="5" id="KW-0460">Magnesium</keyword>
<dbReference type="CDD" id="cd04900">
    <property type="entry name" value="ACT_UUR-like_1"/>
    <property type="match status" value="1"/>
</dbReference>
<evidence type="ECO:0000256" key="6">
    <source>
        <dbReference type="ARBA" id="ARBA00023268"/>
    </source>
</evidence>
<dbReference type="GO" id="GO:0016787">
    <property type="term" value="F:hydrolase activity"/>
    <property type="evidence" value="ECO:0007669"/>
    <property type="project" value="UniProtKB-KW"/>
</dbReference>
<dbReference type="InterPro" id="IPR045865">
    <property type="entry name" value="ACT-like_dom_sf"/>
</dbReference>